<comment type="cofactor">
    <cofactor evidence="1">
        <name>Zn(2+)</name>
        <dbReference type="ChEBI" id="CHEBI:29105"/>
    </cofactor>
</comment>
<evidence type="ECO:0000256" key="4">
    <source>
        <dbReference type="ARBA" id="ARBA00055040"/>
    </source>
</evidence>
<evidence type="ECO:0000256" key="1">
    <source>
        <dbReference type="ARBA" id="ARBA00001947"/>
    </source>
</evidence>
<dbReference type="InterPro" id="IPR006680">
    <property type="entry name" value="Amidohydro-rel"/>
</dbReference>
<evidence type="ECO:0000313" key="7">
    <source>
        <dbReference type="EMBL" id="HAR51969.1"/>
    </source>
</evidence>
<sequence length="159" mass="17552">DFRIIPNGSNGVEERMPMLWTRGVETGRLTPNEFVAATSTNVAKILNIYPKKGAIVEGADADIVVWDPKITKTISASNHHSILDYNVFEGFTVSANSRFTLSRGEVIWGWGQNSQPQPGRGRFVPRPPFPSAHQALSKWKALTAPKMIERDPLNIPSGI</sequence>
<proteinExistence type="inferred from homology"/>
<dbReference type="FunFam" id="3.20.20.140:FF:000217">
    <property type="entry name" value="Dihydropyrimidinase-related protein 1"/>
    <property type="match status" value="1"/>
</dbReference>
<gene>
    <name evidence="7" type="ORF">DCS45_08850</name>
</gene>
<evidence type="ECO:0000256" key="5">
    <source>
        <dbReference type="ARBA" id="ARBA00068457"/>
    </source>
</evidence>
<dbReference type="Gene3D" id="3.20.20.140">
    <property type="entry name" value="Metal-dependent hydrolases"/>
    <property type="match status" value="1"/>
</dbReference>
<organism evidence="7 8">
    <name type="scientific">Roseovarius nubinhibens</name>
    <dbReference type="NCBI Taxonomy" id="314263"/>
    <lineage>
        <taxon>Bacteria</taxon>
        <taxon>Pseudomonadati</taxon>
        <taxon>Pseudomonadota</taxon>
        <taxon>Alphaproteobacteria</taxon>
        <taxon>Rhodobacterales</taxon>
        <taxon>Roseobacteraceae</taxon>
        <taxon>Roseovarius</taxon>
    </lineage>
</organism>
<comment type="caution">
    <text evidence="7">The sequence shown here is derived from an EMBL/GenBank/DDBJ whole genome shotgun (WGS) entry which is preliminary data.</text>
</comment>
<comment type="similarity">
    <text evidence="2">Belongs to the metallo-dependent hydrolases superfamily. Hydantoinase/dihydropyrimidinase family.</text>
</comment>
<evidence type="ECO:0000259" key="6">
    <source>
        <dbReference type="Pfam" id="PF01979"/>
    </source>
</evidence>
<protein>
    <recommendedName>
        <fullName evidence="5">D-hydantoinase</fullName>
    </recommendedName>
</protein>
<accession>A0A348WBQ7</accession>
<dbReference type="GO" id="GO:0005829">
    <property type="term" value="C:cytosol"/>
    <property type="evidence" value="ECO:0007669"/>
    <property type="project" value="TreeGrafter"/>
</dbReference>
<evidence type="ECO:0000313" key="8">
    <source>
        <dbReference type="Proteomes" id="UP000264719"/>
    </source>
</evidence>
<dbReference type="InterPro" id="IPR011059">
    <property type="entry name" value="Metal-dep_hydrolase_composite"/>
</dbReference>
<dbReference type="GO" id="GO:0016812">
    <property type="term" value="F:hydrolase activity, acting on carbon-nitrogen (but not peptide) bonds, in cyclic amides"/>
    <property type="evidence" value="ECO:0007669"/>
    <property type="project" value="TreeGrafter"/>
</dbReference>
<feature type="domain" description="Amidohydrolase-related" evidence="6">
    <location>
        <begin position="7"/>
        <end position="104"/>
    </location>
</feature>
<dbReference type="PANTHER" id="PTHR11647:SF1">
    <property type="entry name" value="COLLAPSIN RESPONSE MEDIATOR PROTEIN"/>
    <property type="match status" value="1"/>
</dbReference>
<dbReference type="SUPFAM" id="SSF51338">
    <property type="entry name" value="Composite domain of metallo-dependent hydrolases"/>
    <property type="match status" value="1"/>
</dbReference>
<keyword evidence="3" id="KW-0597">Phosphoprotein</keyword>
<feature type="non-terminal residue" evidence="7">
    <location>
        <position position="1"/>
    </location>
</feature>
<dbReference type="Pfam" id="PF01979">
    <property type="entry name" value="Amidohydro_1"/>
    <property type="match status" value="1"/>
</dbReference>
<evidence type="ECO:0000256" key="2">
    <source>
        <dbReference type="ARBA" id="ARBA00008829"/>
    </source>
</evidence>
<dbReference type="InterPro" id="IPR050378">
    <property type="entry name" value="Metallo-dep_Hydrolases_sf"/>
</dbReference>
<name>A0A348WBQ7_9RHOB</name>
<comment type="function">
    <text evidence="4">Catalyzes the stereospecific hydrolysis of the cyclic amide bond of D-hydantoin derivatives.</text>
</comment>
<dbReference type="EMBL" id="DMVW01000088">
    <property type="protein sequence ID" value="HAR51969.1"/>
    <property type="molecule type" value="Genomic_DNA"/>
</dbReference>
<dbReference type="PANTHER" id="PTHR11647">
    <property type="entry name" value="HYDRANTOINASE/DIHYDROPYRIMIDINASE FAMILY MEMBER"/>
    <property type="match status" value="1"/>
</dbReference>
<dbReference type="AlphaFoldDB" id="A0A348WBQ7"/>
<dbReference type="Proteomes" id="UP000264719">
    <property type="component" value="Unassembled WGS sequence"/>
</dbReference>
<evidence type="ECO:0000256" key="3">
    <source>
        <dbReference type="ARBA" id="ARBA00022553"/>
    </source>
</evidence>
<reference evidence="7 8" key="1">
    <citation type="journal article" date="2018" name="Nat. Biotechnol.">
        <title>A standardized bacterial taxonomy based on genome phylogeny substantially revises the tree of life.</title>
        <authorList>
            <person name="Parks D.H."/>
            <person name="Chuvochina M."/>
            <person name="Waite D.W."/>
            <person name="Rinke C."/>
            <person name="Skarshewski A."/>
            <person name="Chaumeil P.A."/>
            <person name="Hugenholtz P."/>
        </authorList>
    </citation>
    <scope>NUCLEOTIDE SEQUENCE [LARGE SCALE GENOMIC DNA]</scope>
    <source>
        <strain evidence="7">UBA9169</strain>
    </source>
</reference>